<protein>
    <recommendedName>
        <fullName evidence="4">IRK-interacting protein</fullName>
    </recommendedName>
</protein>
<name>A0A2Z7ALZ0_9LAMI</name>
<evidence type="ECO:0008006" key="4">
    <source>
        <dbReference type="Google" id="ProtNLM"/>
    </source>
</evidence>
<dbReference type="Proteomes" id="UP000250235">
    <property type="component" value="Unassembled WGS sequence"/>
</dbReference>
<evidence type="ECO:0000313" key="3">
    <source>
        <dbReference type="Proteomes" id="UP000250235"/>
    </source>
</evidence>
<proteinExistence type="predicted"/>
<feature type="region of interest" description="Disordered" evidence="1">
    <location>
        <begin position="175"/>
        <end position="207"/>
    </location>
</feature>
<dbReference type="PANTHER" id="PTHR31029:SF3">
    <property type="entry name" value="IRK-INTERACTING PROTEIN"/>
    <property type="match status" value="1"/>
</dbReference>
<evidence type="ECO:0000256" key="1">
    <source>
        <dbReference type="SAM" id="MobiDB-lite"/>
    </source>
</evidence>
<dbReference type="EMBL" id="KV014077">
    <property type="protein sequence ID" value="KZV22805.1"/>
    <property type="molecule type" value="Genomic_DNA"/>
</dbReference>
<accession>A0A2Z7ALZ0</accession>
<dbReference type="InterPro" id="IPR042316">
    <property type="entry name" value="IRKI-like"/>
</dbReference>
<organism evidence="2 3">
    <name type="scientific">Dorcoceras hygrometricum</name>
    <dbReference type="NCBI Taxonomy" id="472368"/>
    <lineage>
        <taxon>Eukaryota</taxon>
        <taxon>Viridiplantae</taxon>
        <taxon>Streptophyta</taxon>
        <taxon>Embryophyta</taxon>
        <taxon>Tracheophyta</taxon>
        <taxon>Spermatophyta</taxon>
        <taxon>Magnoliopsida</taxon>
        <taxon>eudicotyledons</taxon>
        <taxon>Gunneridae</taxon>
        <taxon>Pentapetalae</taxon>
        <taxon>asterids</taxon>
        <taxon>lamiids</taxon>
        <taxon>Lamiales</taxon>
        <taxon>Gesneriaceae</taxon>
        <taxon>Didymocarpoideae</taxon>
        <taxon>Trichosporeae</taxon>
        <taxon>Loxocarpinae</taxon>
        <taxon>Dorcoceras</taxon>
    </lineage>
</organism>
<dbReference type="PANTHER" id="PTHR31029">
    <property type="entry name" value="CYCLIN-DEPENDENT KINASE-LIKE PROTEIN"/>
    <property type="match status" value="1"/>
</dbReference>
<evidence type="ECO:0000313" key="2">
    <source>
        <dbReference type="EMBL" id="KZV22805.1"/>
    </source>
</evidence>
<sequence length="569" mass="64314">MAATYQEQSENDGGNEVSKQNIQAAIAKAVELRALHSALMQGTSPKDVRFPSASPASRHAPQFSARDYPVFTPSYEDEPLPGYQKFLLENRNYAEIWGEQALGGGNADETESSDYRGMNESFVKGFPSELMNLEGHVYPSEDQNSTAGYTKSRRSSIGDFKSLTSCNNCRPASISSEPVGFSTSHKKSLPVVPSPDSHSSVHSQPRKKGMNFSWLFPKLKKKNRNDSAHTRPQPTEVSQVLSDLGMVSIEALRNEVAEANKSRDAALVEVSDMKASLGELSQKLEYLETYCEGLRKALTQAVEIKNSQSDEMMKKLSKRGKSCDGSAENLMPVSEEAMVEGFLQIVSEARLSVKQFCKILIGRVQDSDLTPMDNLNLILQTYNLSLNSKHSKPVLYHLEAVINQFFYQDFENCVFQRNGTPKFLDPQQDRQEKFQSFVALRNLRWNEVLRKGTKYYSEDFSRFCDKKMNGIVSSLGWTRPWPEQLLQAFFVAAKCIWLVHLLAFSFDPPLRILRVDENRPFEARYEEDVFTGRQNIQASSQVKIMVTPGFYVHDRVIRCKVVCRYKSIA</sequence>
<feature type="compositionally biased region" description="Low complexity" evidence="1">
    <location>
        <begin position="189"/>
        <end position="203"/>
    </location>
</feature>
<keyword evidence="3" id="KW-1185">Reference proteome</keyword>
<reference evidence="2 3" key="1">
    <citation type="journal article" date="2015" name="Proc. Natl. Acad. Sci. U.S.A.">
        <title>The resurrection genome of Boea hygrometrica: A blueprint for survival of dehydration.</title>
        <authorList>
            <person name="Xiao L."/>
            <person name="Yang G."/>
            <person name="Zhang L."/>
            <person name="Yang X."/>
            <person name="Zhao S."/>
            <person name="Ji Z."/>
            <person name="Zhou Q."/>
            <person name="Hu M."/>
            <person name="Wang Y."/>
            <person name="Chen M."/>
            <person name="Xu Y."/>
            <person name="Jin H."/>
            <person name="Xiao X."/>
            <person name="Hu G."/>
            <person name="Bao F."/>
            <person name="Hu Y."/>
            <person name="Wan P."/>
            <person name="Li L."/>
            <person name="Deng X."/>
            <person name="Kuang T."/>
            <person name="Xiang C."/>
            <person name="Zhu J.K."/>
            <person name="Oliver M.J."/>
            <person name="He Y."/>
        </authorList>
    </citation>
    <scope>NUCLEOTIDE SEQUENCE [LARGE SCALE GENOMIC DNA]</scope>
    <source>
        <strain evidence="3">cv. XS01</strain>
    </source>
</reference>
<dbReference type="AlphaFoldDB" id="A0A2Z7ALZ0"/>
<dbReference type="OrthoDB" id="785851at2759"/>
<gene>
    <name evidence="2" type="ORF">F511_40521</name>
</gene>